<accession>A0A3A3Z2Y2</accession>
<sequence>MRPGCPRAEHGSTERGAHPMTGTETPYPTHDLRAPLARPTEEDRTWAGAAHGGALAGVLAGGLFGVVAPITVLLARGQDSPYVRRHASAALNFQLTALLVAVVGGLAGIAVTVLTLGLALIVVLPAALAYVAFALVVMVLATVRAVQGEEYRYPLSIPFVR</sequence>
<dbReference type="OrthoDB" id="9808930at2"/>
<evidence type="ECO:0000256" key="1">
    <source>
        <dbReference type="ARBA" id="ARBA00004141"/>
    </source>
</evidence>
<feature type="transmembrane region" description="Helical" evidence="6">
    <location>
        <begin position="127"/>
        <end position="146"/>
    </location>
</feature>
<dbReference type="EMBL" id="QZEZ01000002">
    <property type="protein sequence ID" value="RJK97059.1"/>
    <property type="molecule type" value="Genomic_DNA"/>
</dbReference>
<keyword evidence="2 6" id="KW-0812">Transmembrane</keyword>
<protein>
    <submittedName>
        <fullName evidence="7">DUF4870 domain-containing protein</fullName>
    </submittedName>
</protein>
<proteinExistence type="predicted"/>
<feature type="region of interest" description="Disordered" evidence="5">
    <location>
        <begin position="1"/>
        <end position="33"/>
    </location>
</feature>
<dbReference type="InterPro" id="IPR019109">
    <property type="entry name" value="MamF_MmsF"/>
</dbReference>
<evidence type="ECO:0000256" key="5">
    <source>
        <dbReference type="SAM" id="MobiDB-lite"/>
    </source>
</evidence>
<gene>
    <name evidence="7" type="ORF">D5H78_07510</name>
</gene>
<dbReference type="AlphaFoldDB" id="A0A3A3Z2Y2"/>
<name>A0A3A3Z2Y2_9ACTN</name>
<evidence type="ECO:0000313" key="8">
    <source>
        <dbReference type="Proteomes" id="UP000265614"/>
    </source>
</evidence>
<evidence type="ECO:0000313" key="7">
    <source>
        <dbReference type="EMBL" id="RJK97059.1"/>
    </source>
</evidence>
<keyword evidence="8" id="KW-1185">Reference proteome</keyword>
<feature type="transmembrane region" description="Helical" evidence="6">
    <location>
        <begin position="95"/>
        <end position="121"/>
    </location>
</feature>
<comment type="subcellular location">
    <subcellularLocation>
        <location evidence="1">Membrane</location>
        <topology evidence="1">Multi-pass membrane protein</topology>
    </subcellularLocation>
</comment>
<dbReference type="Proteomes" id="UP000265614">
    <property type="component" value="Unassembled WGS sequence"/>
</dbReference>
<feature type="compositionally biased region" description="Basic and acidic residues" evidence="5">
    <location>
        <begin position="7"/>
        <end position="17"/>
    </location>
</feature>
<evidence type="ECO:0000256" key="6">
    <source>
        <dbReference type="SAM" id="Phobius"/>
    </source>
</evidence>
<comment type="caution">
    <text evidence="7">The sequence shown here is derived from an EMBL/GenBank/DDBJ whole genome shotgun (WGS) entry which is preliminary data.</text>
</comment>
<dbReference type="Pfam" id="PF09685">
    <property type="entry name" value="MamF_MmsF"/>
    <property type="match status" value="1"/>
</dbReference>
<organism evidence="7 8">
    <name type="scientific">Vallicoccus soli</name>
    <dbReference type="NCBI Taxonomy" id="2339232"/>
    <lineage>
        <taxon>Bacteria</taxon>
        <taxon>Bacillati</taxon>
        <taxon>Actinomycetota</taxon>
        <taxon>Actinomycetes</taxon>
        <taxon>Motilibacterales</taxon>
        <taxon>Vallicoccaceae</taxon>
        <taxon>Vallicoccus</taxon>
    </lineage>
</organism>
<feature type="transmembrane region" description="Helical" evidence="6">
    <location>
        <begin position="54"/>
        <end position="75"/>
    </location>
</feature>
<evidence type="ECO:0000256" key="2">
    <source>
        <dbReference type="ARBA" id="ARBA00022692"/>
    </source>
</evidence>
<keyword evidence="3 6" id="KW-1133">Transmembrane helix</keyword>
<keyword evidence="4 6" id="KW-0472">Membrane</keyword>
<reference evidence="7 8" key="1">
    <citation type="submission" date="2018-09" db="EMBL/GenBank/DDBJ databases">
        <title>YIM 75000 draft genome.</title>
        <authorList>
            <person name="Tang S."/>
            <person name="Feng Y."/>
        </authorList>
    </citation>
    <scope>NUCLEOTIDE SEQUENCE [LARGE SCALE GENOMIC DNA]</scope>
    <source>
        <strain evidence="7 8">YIM 75000</strain>
    </source>
</reference>
<evidence type="ECO:0000256" key="4">
    <source>
        <dbReference type="ARBA" id="ARBA00023136"/>
    </source>
</evidence>
<evidence type="ECO:0000256" key="3">
    <source>
        <dbReference type="ARBA" id="ARBA00022989"/>
    </source>
</evidence>